<comment type="similarity">
    <text evidence="2">Belongs to the AB hydrolase superfamily. Epoxide hydrolase family.</text>
</comment>
<reference evidence="5 6" key="1">
    <citation type="journal article" date="2019" name="PLoS Biol.">
        <title>Sex chromosomes control vertical transmission of feminizing Wolbachia symbionts in an isopod.</title>
        <authorList>
            <person name="Becking T."/>
            <person name="Chebbi M.A."/>
            <person name="Giraud I."/>
            <person name="Moumen B."/>
            <person name="Laverre T."/>
            <person name="Caubet Y."/>
            <person name="Peccoud J."/>
            <person name="Gilbert C."/>
            <person name="Cordaux R."/>
        </authorList>
    </citation>
    <scope>NUCLEOTIDE SEQUENCE [LARGE SCALE GENOMIC DNA]</scope>
    <source>
        <strain evidence="5">ANa2</strain>
        <tissue evidence="5">Whole body excluding digestive tract and cuticle</tissue>
    </source>
</reference>
<dbReference type="InterPro" id="IPR000639">
    <property type="entry name" value="Epox_hydrolase-like"/>
</dbReference>
<accession>A0A5N5TAT6</accession>
<evidence type="ECO:0000313" key="5">
    <source>
        <dbReference type="EMBL" id="KAB7503736.1"/>
    </source>
</evidence>
<dbReference type="Pfam" id="PF00561">
    <property type="entry name" value="Abhydrolase_1"/>
    <property type="match status" value="1"/>
</dbReference>
<proteinExistence type="inferred from homology"/>
<feature type="transmembrane region" description="Helical" evidence="3">
    <location>
        <begin position="6"/>
        <end position="29"/>
    </location>
</feature>
<dbReference type="Gene3D" id="3.40.50.1820">
    <property type="entry name" value="alpha/beta hydrolase"/>
    <property type="match status" value="1"/>
</dbReference>
<keyword evidence="3" id="KW-0472">Membrane</keyword>
<evidence type="ECO:0000256" key="3">
    <source>
        <dbReference type="SAM" id="Phobius"/>
    </source>
</evidence>
<dbReference type="PRINTS" id="PR00111">
    <property type="entry name" value="ABHYDROLASE"/>
</dbReference>
<feature type="domain" description="AB hydrolase-1" evidence="4">
    <location>
        <begin position="47"/>
        <end position="155"/>
    </location>
</feature>
<organism evidence="5 6">
    <name type="scientific">Armadillidium nasatum</name>
    <dbReference type="NCBI Taxonomy" id="96803"/>
    <lineage>
        <taxon>Eukaryota</taxon>
        <taxon>Metazoa</taxon>
        <taxon>Ecdysozoa</taxon>
        <taxon>Arthropoda</taxon>
        <taxon>Crustacea</taxon>
        <taxon>Multicrustacea</taxon>
        <taxon>Malacostraca</taxon>
        <taxon>Eumalacostraca</taxon>
        <taxon>Peracarida</taxon>
        <taxon>Isopoda</taxon>
        <taxon>Oniscidea</taxon>
        <taxon>Crinocheta</taxon>
        <taxon>Armadillidiidae</taxon>
        <taxon>Armadillidium</taxon>
    </lineage>
</organism>
<sequence>MLVQKILETLFFNVLTLYTGIAAVTYLLIKDRGVKLHYVEAGDTSMPLLLCLHGFPECWFSWRHQLKEFSSQFRVVAVDLRGYGDSDKTKRVSDYSFSETVEDIKSFIQELEPVDGKCSLMGHDWGGTLAWKFVEKYPHLIHRHISINSPHSDVMAQLLKSNFSQLKKFWCVYMIFFSVLNI</sequence>
<keyword evidence="3" id="KW-0812">Transmembrane</keyword>
<comment type="caution">
    <text evidence="5">The sequence shown here is derived from an EMBL/GenBank/DDBJ whole genome shotgun (WGS) entry which is preliminary data.</text>
</comment>
<evidence type="ECO:0000259" key="4">
    <source>
        <dbReference type="Pfam" id="PF00561"/>
    </source>
</evidence>
<dbReference type="GO" id="GO:0004301">
    <property type="term" value="F:epoxide hydrolase activity"/>
    <property type="evidence" value="ECO:0007669"/>
    <property type="project" value="UniProtKB-ARBA"/>
</dbReference>
<dbReference type="OrthoDB" id="408373at2759"/>
<dbReference type="InterPro" id="IPR000073">
    <property type="entry name" value="AB_hydrolase_1"/>
</dbReference>
<evidence type="ECO:0000256" key="1">
    <source>
        <dbReference type="ARBA" id="ARBA00022801"/>
    </source>
</evidence>
<feature type="non-terminal residue" evidence="5">
    <location>
        <position position="182"/>
    </location>
</feature>
<dbReference type="AlphaFoldDB" id="A0A5N5TAT6"/>
<name>A0A5N5TAT6_9CRUS</name>
<dbReference type="Proteomes" id="UP000326759">
    <property type="component" value="Unassembled WGS sequence"/>
</dbReference>
<dbReference type="InterPro" id="IPR029058">
    <property type="entry name" value="AB_hydrolase_fold"/>
</dbReference>
<keyword evidence="1 5" id="KW-0378">Hydrolase</keyword>
<gene>
    <name evidence="5" type="primary">Ephx4_1</name>
    <name evidence="5" type="ORF">Anas_11272</name>
</gene>
<keyword evidence="6" id="KW-1185">Reference proteome</keyword>
<protein>
    <submittedName>
        <fullName evidence="5">Epoxide hydrolase 4</fullName>
    </submittedName>
</protein>
<dbReference type="SUPFAM" id="SSF53474">
    <property type="entry name" value="alpha/beta-Hydrolases"/>
    <property type="match status" value="1"/>
</dbReference>
<evidence type="ECO:0000313" key="6">
    <source>
        <dbReference type="Proteomes" id="UP000326759"/>
    </source>
</evidence>
<evidence type="ECO:0000256" key="2">
    <source>
        <dbReference type="ARBA" id="ARBA00038334"/>
    </source>
</evidence>
<keyword evidence="3" id="KW-1133">Transmembrane helix</keyword>
<dbReference type="PANTHER" id="PTHR43329">
    <property type="entry name" value="EPOXIDE HYDROLASE"/>
    <property type="match status" value="1"/>
</dbReference>
<dbReference type="EMBL" id="SEYY01004546">
    <property type="protein sequence ID" value="KAB7503736.1"/>
    <property type="molecule type" value="Genomic_DNA"/>
</dbReference>
<dbReference type="PRINTS" id="PR00412">
    <property type="entry name" value="EPOXHYDRLASE"/>
</dbReference>